<dbReference type="EMBL" id="AVOT02070046">
    <property type="protein sequence ID" value="MBW0560789.1"/>
    <property type="molecule type" value="Genomic_DNA"/>
</dbReference>
<feature type="compositionally biased region" description="Basic and acidic residues" evidence="1">
    <location>
        <begin position="251"/>
        <end position="274"/>
    </location>
</feature>
<keyword evidence="3" id="KW-1185">Reference proteome</keyword>
<organism evidence="2 3">
    <name type="scientific">Austropuccinia psidii MF-1</name>
    <dbReference type="NCBI Taxonomy" id="1389203"/>
    <lineage>
        <taxon>Eukaryota</taxon>
        <taxon>Fungi</taxon>
        <taxon>Dikarya</taxon>
        <taxon>Basidiomycota</taxon>
        <taxon>Pucciniomycotina</taxon>
        <taxon>Pucciniomycetes</taxon>
        <taxon>Pucciniales</taxon>
        <taxon>Sphaerophragmiaceae</taxon>
        <taxon>Austropuccinia</taxon>
    </lineage>
</organism>
<evidence type="ECO:0000313" key="3">
    <source>
        <dbReference type="Proteomes" id="UP000765509"/>
    </source>
</evidence>
<feature type="region of interest" description="Disordered" evidence="1">
    <location>
        <begin position="251"/>
        <end position="387"/>
    </location>
</feature>
<dbReference type="Proteomes" id="UP000765509">
    <property type="component" value="Unassembled WGS sequence"/>
</dbReference>
<feature type="region of interest" description="Disordered" evidence="1">
    <location>
        <begin position="132"/>
        <end position="162"/>
    </location>
</feature>
<feature type="compositionally biased region" description="Polar residues" evidence="1">
    <location>
        <begin position="141"/>
        <end position="161"/>
    </location>
</feature>
<name>A0A9Q3JER8_9BASI</name>
<evidence type="ECO:0000313" key="2">
    <source>
        <dbReference type="EMBL" id="MBW0560789.1"/>
    </source>
</evidence>
<gene>
    <name evidence="2" type="ORF">O181_100504</name>
</gene>
<reference evidence="2" key="1">
    <citation type="submission" date="2021-03" db="EMBL/GenBank/DDBJ databases">
        <title>Draft genome sequence of rust myrtle Austropuccinia psidii MF-1, a brazilian biotype.</title>
        <authorList>
            <person name="Quecine M.C."/>
            <person name="Pachon D.M.R."/>
            <person name="Bonatelli M.L."/>
            <person name="Correr F.H."/>
            <person name="Franceschini L.M."/>
            <person name="Leite T.F."/>
            <person name="Margarido G.R.A."/>
            <person name="Almeida C.A."/>
            <person name="Ferrarezi J.A."/>
            <person name="Labate C.A."/>
        </authorList>
    </citation>
    <scope>NUCLEOTIDE SEQUENCE</scope>
    <source>
        <strain evidence="2">MF-1</strain>
    </source>
</reference>
<dbReference type="AlphaFoldDB" id="A0A9Q3JER8"/>
<protein>
    <submittedName>
        <fullName evidence="2">Uncharacterized protein</fullName>
    </submittedName>
</protein>
<evidence type="ECO:0000256" key="1">
    <source>
        <dbReference type="SAM" id="MobiDB-lite"/>
    </source>
</evidence>
<proteinExistence type="predicted"/>
<comment type="caution">
    <text evidence="2">The sequence shown here is derived from an EMBL/GenBank/DDBJ whole genome shotgun (WGS) entry which is preliminary data.</text>
</comment>
<accession>A0A9Q3JER8</accession>
<sequence length="387" mass="45573">MKMCLIAYHQKSEVVFLKKLSKIGPWFKQEMEDISYLRWISSEIILRQNWRQQQLLKVNHNYQRQMKSTGKKKTIFEDESWEEVIKKMKVITQKIKNPSAQEAHVNEAPKEGNPMKNVLDQLKELSEAVNPPKKVCKDKPNTQGSGLASNAQPFRPRNTQAPLPRNYQLYVPAQLYPRPPLRRYQCFENGHSLKRCSYLAEDMEKRIVSRQGLNFLYPNFQRVPSEGTKSPKDLVREFDKEQKEISNKLIEKERSLSRPEDKKIGELKKEEKEVSISQVEEWGNREPQTVSSPTEMLETHATLRQTKQRLAKQENQNKEDSQIKKPILPGSYHEDEAEEEMKMIVPTKYKDKHTKRDETLEETESKEKENVEEESDKLNKKMLHHKT</sequence>
<feature type="compositionally biased region" description="Basic and acidic residues" evidence="1">
    <location>
        <begin position="354"/>
        <end position="369"/>
    </location>
</feature>
<feature type="compositionally biased region" description="Basic and acidic residues" evidence="1">
    <location>
        <begin position="311"/>
        <end position="323"/>
    </location>
</feature>